<keyword evidence="7" id="KW-0999">Mitochondrion inner membrane</keyword>
<keyword evidence="12" id="KW-0520">NAD</keyword>
<evidence type="ECO:0000256" key="4">
    <source>
        <dbReference type="ARBA" id="ARBA00021009"/>
    </source>
</evidence>
<feature type="transmembrane region" description="Helical" evidence="14">
    <location>
        <begin position="7"/>
        <end position="24"/>
    </location>
</feature>
<feature type="transmembrane region" description="Helical" evidence="14">
    <location>
        <begin position="139"/>
        <end position="161"/>
    </location>
</feature>
<dbReference type="GO" id="GO:0009060">
    <property type="term" value="P:aerobic respiration"/>
    <property type="evidence" value="ECO:0007669"/>
    <property type="project" value="TreeGrafter"/>
</dbReference>
<dbReference type="PANTHER" id="PTHR11432:SF3">
    <property type="entry name" value="NADH-UBIQUINONE OXIDOREDUCTASE CHAIN 1"/>
    <property type="match status" value="1"/>
</dbReference>
<dbReference type="GO" id="GO:0005743">
    <property type="term" value="C:mitochondrial inner membrane"/>
    <property type="evidence" value="ECO:0007669"/>
    <property type="project" value="UniProtKB-SubCell"/>
</dbReference>
<reference evidence="15" key="1">
    <citation type="submission" date="2018-10" db="EMBL/GenBank/DDBJ databases">
        <title>Mitochondrial genome of four interrelated genera and Comparative analysis in the family Vespidae (Hymenoptera: Vespidae).</title>
        <authorList>
            <person name="Zhang Q.-H."/>
            <person name="Li T.-J."/>
        </authorList>
    </citation>
    <scope>NUCLEOTIDE SEQUENCE</scope>
</reference>
<evidence type="ECO:0000256" key="14">
    <source>
        <dbReference type="SAM" id="Phobius"/>
    </source>
</evidence>
<comment type="function">
    <text evidence="1">Core subunit of the mitochondrial membrane respiratory chain NADH dehydrogenase (Complex I) that is believed to belong to the minimal assembly required for catalysis. Complex I functions in the transfer of electrons from NADH to the respiratory chain. The immediate electron acceptor for the enzyme is believed to be ubiquinone.</text>
</comment>
<evidence type="ECO:0000256" key="9">
    <source>
        <dbReference type="ARBA" id="ARBA00023075"/>
    </source>
</evidence>
<accession>A0A6M9AXF6</accession>
<evidence type="ECO:0000256" key="1">
    <source>
        <dbReference type="ARBA" id="ARBA00003257"/>
    </source>
</evidence>
<gene>
    <name evidence="15" type="primary">ND1</name>
</gene>
<geneLocation type="mitochondrion" evidence="15"/>
<protein>
    <recommendedName>
        <fullName evidence="4 13">NADH-ubiquinone oxidoreductase chain 1</fullName>
        <ecNumber evidence="13">7.1.1.2</ecNumber>
    </recommendedName>
</protein>
<keyword evidence="8 14" id="KW-1133">Transmembrane helix</keyword>
<comment type="subcellular location">
    <subcellularLocation>
        <location evidence="2 12">Mitochondrion inner membrane</location>
        <topology evidence="2 12">Multi-pass membrane protein</topology>
    </subcellularLocation>
</comment>
<evidence type="ECO:0000256" key="6">
    <source>
        <dbReference type="ARBA" id="ARBA00022692"/>
    </source>
</evidence>
<feature type="transmembrane region" description="Helical" evidence="14">
    <location>
        <begin position="106"/>
        <end position="127"/>
    </location>
</feature>
<dbReference type="Pfam" id="PF00146">
    <property type="entry name" value="NADHdh"/>
    <property type="match status" value="1"/>
</dbReference>
<keyword evidence="9 13" id="KW-0830">Ubiquinone</keyword>
<evidence type="ECO:0000256" key="5">
    <source>
        <dbReference type="ARBA" id="ARBA00022448"/>
    </source>
</evidence>
<dbReference type="InterPro" id="IPR001694">
    <property type="entry name" value="NADH_UbQ_OxRdtase_su1/FPO"/>
</dbReference>
<evidence type="ECO:0000256" key="11">
    <source>
        <dbReference type="ARBA" id="ARBA00023136"/>
    </source>
</evidence>
<dbReference type="GO" id="GO:0008137">
    <property type="term" value="F:NADH dehydrogenase (ubiquinone) activity"/>
    <property type="evidence" value="ECO:0007669"/>
    <property type="project" value="UniProtKB-EC"/>
</dbReference>
<evidence type="ECO:0000256" key="8">
    <source>
        <dbReference type="ARBA" id="ARBA00022989"/>
    </source>
</evidence>
<comment type="similarity">
    <text evidence="3 12">Belongs to the complex I subunit 1 family.</text>
</comment>
<evidence type="ECO:0000313" key="15">
    <source>
        <dbReference type="EMBL" id="QKK69310.1"/>
    </source>
</evidence>
<evidence type="ECO:0000256" key="7">
    <source>
        <dbReference type="ARBA" id="ARBA00022792"/>
    </source>
</evidence>
<keyword evidence="11 14" id="KW-0472">Membrane</keyword>
<dbReference type="EC" id="7.1.1.2" evidence="13"/>
<dbReference type="PROSITE" id="PS00667">
    <property type="entry name" value="COMPLEX1_ND1_1"/>
    <property type="match status" value="1"/>
</dbReference>
<dbReference type="InterPro" id="IPR018086">
    <property type="entry name" value="NADH_UbQ_OxRdtase_su1_CS"/>
</dbReference>
<comment type="catalytic activity">
    <reaction evidence="13">
        <text>a ubiquinone + NADH + 5 H(+)(in) = a ubiquinol + NAD(+) + 4 H(+)(out)</text>
        <dbReference type="Rhea" id="RHEA:29091"/>
        <dbReference type="Rhea" id="RHEA-COMP:9565"/>
        <dbReference type="Rhea" id="RHEA-COMP:9566"/>
        <dbReference type="ChEBI" id="CHEBI:15378"/>
        <dbReference type="ChEBI" id="CHEBI:16389"/>
        <dbReference type="ChEBI" id="CHEBI:17976"/>
        <dbReference type="ChEBI" id="CHEBI:57540"/>
        <dbReference type="ChEBI" id="CHEBI:57945"/>
        <dbReference type="EC" id="7.1.1.2"/>
    </reaction>
</comment>
<sequence>MMILLNFIFYLILILGSLISVAFITLLERKILGYMQDRKGPNKVGIVGIIQPFSDAIKLFMKENIKLIKVNYIMYYLSPLIGFFLSMLMLLSFVNLVNLFAVEYSLLLFLCYLSMLVYVIMIAGWSSNSNYSMLGGVRAIIQSLSYEVVLFLIFFCMFMYIESFNLFDYQMFIYSKLILMNFPLCMIYFFSILADLNRIPFDFIEGESELVSGFNTEYMSGSFAMFFLSEYLMILILSMWMSLMMFNSKLNSFVFIIQVIFFVVMVIFVRGILPRMRYDWMMYFCWYEILPLVLLFMYMLSIMKYYFHLNF</sequence>
<evidence type="ECO:0000256" key="10">
    <source>
        <dbReference type="ARBA" id="ARBA00023128"/>
    </source>
</evidence>
<dbReference type="AlphaFoldDB" id="A0A6M9AXF6"/>
<keyword evidence="6 12" id="KW-0812">Transmembrane</keyword>
<name>A0A6M9AXF6_9HYME</name>
<evidence type="ECO:0000256" key="2">
    <source>
        <dbReference type="ARBA" id="ARBA00004448"/>
    </source>
</evidence>
<evidence type="ECO:0000256" key="13">
    <source>
        <dbReference type="RuleBase" id="RU000473"/>
    </source>
</evidence>
<feature type="transmembrane region" description="Helical" evidence="14">
    <location>
        <begin position="173"/>
        <end position="194"/>
    </location>
</feature>
<dbReference type="PANTHER" id="PTHR11432">
    <property type="entry name" value="NADH DEHYDROGENASE SUBUNIT 1"/>
    <property type="match status" value="1"/>
</dbReference>
<evidence type="ECO:0000256" key="12">
    <source>
        <dbReference type="RuleBase" id="RU000471"/>
    </source>
</evidence>
<dbReference type="PROSITE" id="PS00668">
    <property type="entry name" value="COMPLEX1_ND1_2"/>
    <property type="match status" value="1"/>
</dbReference>
<feature type="transmembrane region" description="Helical" evidence="14">
    <location>
        <begin position="73"/>
        <end position="94"/>
    </location>
</feature>
<feature type="transmembrane region" description="Helical" evidence="14">
    <location>
        <begin position="223"/>
        <end position="246"/>
    </location>
</feature>
<keyword evidence="10 13" id="KW-0496">Mitochondrion</keyword>
<evidence type="ECO:0000256" key="3">
    <source>
        <dbReference type="ARBA" id="ARBA00010535"/>
    </source>
</evidence>
<proteinExistence type="inferred from homology"/>
<feature type="transmembrane region" description="Helical" evidence="14">
    <location>
        <begin position="252"/>
        <end position="273"/>
    </location>
</feature>
<keyword evidence="5" id="KW-0813">Transport</keyword>
<dbReference type="GO" id="GO:0003954">
    <property type="term" value="F:NADH dehydrogenase activity"/>
    <property type="evidence" value="ECO:0007669"/>
    <property type="project" value="TreeGrafter"/>
</dbReference>
<feature type="transmembrane region" description="Helical" evidence="14">
    <location>
        <begin position="285"/>
        <end position="307"/>
    </location>
</feature>
<organism evidence="15">
    <name type="scientific">Anterhynchium abdominale</name>
    <dbReference type="NCBI Taxonomy" id="1589846"/>
    <lineage>
        <taxon>Eukaryota</taxon>
        <taxon>Metazoa</taxon>
        <taxon>Ecdysozoa</taxon>
        <taxon>Arthropoda</taxon>
        <taxon>Hexapoda</taxon>
        <taxon>Insecta</taxon>
        <taxon>Pterygota</taxon>
        <taxon>Neoptera</taxon>
        <taxon>Endopterygota</taxon>
        <taxon>Hymenoptera</taxon>
        <taxon>Apocrita</taxon>
        <taxon>Aculeata</taxon>
        <taxon>Vespoidea</taxon>
        <taxon>Vespidae</taxon>
        <taxon>Eumeninae</taxon>
        <taxon>Anterhynchium</taxon>
    </lineage>
</organism>
<dbReference type="EMBL" id="MK051029">
    <property type="protein sequence ID" value="QKK69310.1"/>
    <property type="molecule type" value="Genomic_DNA"/>
</dbReference>